<accession>A0AA92C2C5</accession>
<dbReference type="Gene3D" id="1.10.287.110">
    <property type="entry name" value="DnaJ domain"/>
    <property type="match status" value="1"/>
</dbReference>
<dbReference type="GO" id="GO:0042026">
    <property type="term" value="P:protein refolding"/>
    <property type="evidence" value="ECO:0007669"/>
    <property type="project" value="TreeGrafter"/>
</dbReference>
<reference evidence="4 5" key="1">
    <citation type="submission" date="2018-04" db="EMBL/GenBank/DDBJ databases">
        <authorList>
            <person name="Hagen T."/>
        </authorList>
    </citation>
    <scope>NUCLEOTIDE SEQUENCE [LARGE SCALE GENOMIC DNA]</scope>
    <source>
        <strain evidence="4 5">TPD7009</strain>
    </source>
</reference>
<evidence type="ECO:0000313" key="4">
    <source>
        <dbReference type="EMBL" id="PVE53286.1"/>
    </source>
</evidence>
<dbReference type="EMBL" id="QDFR01000004">
    <property type="protein sequence ID" value="PVE53286.1"/>
    <property type="molecule type" value="Genomic_DNA"/>
</dbReference>
<keyword evidence="2" id="KW-1133">Transmembrane helix</keyword>
<feature type="transmembrane region" description="Helical" evidence="2">
    <location>
        <begin position="238"/>
        <end position="261"/>
    </location>
</feature>
<sequence length="440" mass="47773">MADNDPQGFYEALGVKSSATAEDIKSAYRKLAKETHPDTSQNASSEKFHRISAAYEILSDPLRRAEYDSSAYQASEQEAGTRVIDPICCSRCGQATAQPRYVVFYRVYSFIIMTTRRPVQGIFCAKCAKKEGLKSSIITLFTGWWGVPGGPIYSIGSILRNGFGGKHDRSADEGMIWYNALAFLSRGNIQLSYALAMRSRKASDKNIASDAAELVAQLERAGADPRQGKLRDPWRTGIFYGASHMLMAFALPGTLALTIFAETQSSRPSANYIGTGLYSSPPSSTQYRPSTQIAASKPSVLTCASVPNSGQLLGPNQLSATNGHSLEIRNGSSGDAIIKVRAELSKTVIAAFFVRSNQTGQITGIPDGRYTVQYAYGDALDISCQRFLQVAGAGQFPGVETLQTEQTTTQIITHVLSYTLYAVPNGNVRPQNISAQDFER</sequence>
<organism evidence="4 5">
    <name type="scientific">Rhizobium rhizogenes</name>
    <name type="common">Agrobacterium rhizogenes</name>
    <dbReference type="NCBI Taxonomy" id="359"/>
    <lineage>
        <taxon>Bacteria</taxon>
        <taxon>Pseudomonadati</taxon>
        <taxon>Pseudomonadota</taxon>
        <taxon>Alphaproteobacteria</taxon>
        <taxon>Hyphomicrobiales</taxon>
        <taxon>Rhizobiaceae</taxon>
        <taxon>Rhizobium/Agrobacterium group</taxon>
        <taxon>Rhizobium</taxon>
    </lineage>
</organism>
<protein>
    <recommendedName>
        <fullName evidence="3">J domain-containing protein</fullName>
    </recommendedName>
</protein>
<keyword evidence="2" id="KW-0472">Membrane</keyword>
<dbReference type="InterPro" id="IPR036869">
    <property type="entry name" value="J_dom_sf"/>
</dbReference>
<dbReference type="SUPFAM" id="SSF46565">
    <property type="entry name" value="Chaperone J-domain"/>
    <property type="match status" value="1"/>
</dbReference>
<dbReference type="SMART" id="SM00271">
    <property type="entry name" value="DnaJ"/>
    <property type="match status" value="1"/>
</dbReference>
<dbReference type="PANTHER" id="PTHR43096:SF52">
    <property type="entry name" value="DNAJ HOMOLOG 1, MITOCHONDRIAL-RELATED"/>
    <property type="match status" value="1"/>
</dbReference>
<evidence type="ECO:0000313" key="5">
    <source>
        <dbReference type="Proteomes" id="UP000244335"/>
    </source>
</evidence>
<dbReference type="InterPro" id="IPR001623">
    <property type="entry name" value="DnaJ_domain"/>
</dbReference>
<dbReference type="GO" id="GO:0051082">
    <property type="term" value="F:unfolded protein binding"/>
    <property type="evidence" value="ECO:0007669"/>
    <property type="project" value="TreeGrafter"/>
</dbReference>
<gene>
    <name evidence="4" type="ORF">DC430_15355</name>
</gene>
<keyword evidence="2" id="KW-0812">Transmembrane</keyword>
<dbReference type="RefSeq" id="WP_113262197.1">
    <property type="nucleotide sequence ID" value="NZ_QDFR01000004.1"/>
</dbReference>
<name>A0AA92C2C5_RHIRH</name>
<dbReference type="Proteomes" id="UP000244335">
    <property type="component" value="Unassembled WGS sequence"/>
</dbReference>
<evidence type="ECO:0000259" key="3">
    <source>
        <dbReference type="PROSITE" id="PS50076"/>
    </source>
</evidence>
<keyword evidence="1" id="KW-0143">Chaperone</keyword>
<dbReference type="PRINTS" id="PR00625">
    <property type="entry name" value="JDOMAIN"/>
</dbReference>
<proteinExistence type="predicted"/>
<evidence type="ECO:0000256" key="2">
    <source>
        <dbReference type="SAM" id="Phobius"/>
    </source>
</evidence>
<dbReference type="PROSITE" id="PS00636">
    <property type="entry name" value="DNAJ_1"/>
    <property type="match status" value="1"/>
</dbReference>
<feature type="transmembrane region" description="Helical" evidence="2">
    <location>
        <begin position="176"/>
        <end position="196"/>
    </location>
</feature>
<dbReference type="InterPro" id="IPR018253">
    <property type="entry name" value="DnaJ_domain_CS"/>
</dbReference>
<evidence type="ECO:0000256" key="1">
    <source>
        <dbReference type="ARBA" id="ARBA00023186"/>
    </source>
</evidence>
<dbReference type="PANTHER" id="PTHR43096">
    <property type="entry name" value="DNAJ HOMOLOG 1, MITOCHONDRIAL-RELATED"/>
    <property type="match status" value="1"/>
</dbReference>
<feature type="domain" description="J" evidence="3">
    <location>
        <begin position="8"/>
        <end position="71"/>
    </location>
</feature>
<dbReference type="PROSITE" id="PS50076">
    <property type="entry name" value="DNAJ_2"/>
    <property type="match status" value="1"/>
</dbReference>
<dbReference type="CDD" id="cd06257">
    <property type="entry name" value="DnaJ"/>
    <property type="match status" value="1"/>
</dbReference>
<comment type="caution">
    <text evidence="4">The sequence shown here is derived from an EMBL/GenBank/DDBJ whole genome shotgun (WGS) entry which is preliminary data.</text>
</comment>
<dbReference type="Pfam" id="PF00226">
    <property type="entry name" value="DnaJ"/>
    <property type="match status" value="1"/>
</dbReference>
<feature type="transmembrane region" description="Helical" evidence="2">
    <location>
        <begin position="136"/>
        <end position="156"/>
    </location>
</feature>
<dbReference type="AlphaFoldDB" id="A0AA92C2C5"/>
<dbReference type="GO" id="GO:0005737">
    <property type="term" value="C:cytoplasm"/>
    <property type="evidence" value="ECO:0007669"/>
    <property type="project" value="TreeGrafter"/>
</dbReference>